<dbReference type="Proteomes" id="UP001500622">
    <property type="component" value="Unassembled WGS sequence"/>
</dbReference>
<name>A0ABP8LK33_9MICO</name>
<organism evidence="2 3">
    <name type="scientific">Georgenia halophila</name>
    <dbReference type="NCBI Taxonomy" id="620889"/>
    <lineage>
        <taxon>Bacteria</taxon>
        <taxon>Bacillati</taxon>
        <taxon>Actinomycetota</taxon>
        <taxon>Actinomycetes</taxon>
        <taxon>Micrococcales</taxon>
        <taxon>Bogoriellaceae</taxon>
        <taxon>Georgenia</taxon>
    </lineage>
</organism>
<feature type="domain" description="Zinc finger CGNR" evidence="1">
    <location>
        <begin position="129"/>
        <end position="170"/>
    </location>
</feature>
<dbReference type="PANTHER" id="PTHR35525">
    <property type="entry name" value="BLL6575 PROTEIN"/>
    <property type="match status" value="1"/>
</dbReference>
<dbReference type="RefSeq" id="WP_345217613.1">
    <property type="nucleotide sequence ID" value="NZ_BAABGN010000013.1"/>
</dbReference>
<dbReference type="EMBL" id="BAABGN010000013">
    <property type="protein sequence ID" value="GAA4430254.1"/>
    <property type="molecule type" value="Genomic_DNA"/>
</dbReference>
<dbReference type="Gene3D" id="1.10.3300.10">
    <property type="entry name" value="Jann2411-like domain"/>
    <property type="match status" value="1"/>
</dbReference>
<keyword evidence="3" id="KW-1185">Reference proteome</keyword>
<protein>
    <recommendedName>
        <fullName evidence="1">Zinc finger CGNR domain-containing protein</fullName>
    </recommendedName>
</protein>
<dbReference type="InterPro" id="IPR023286">
    <property type="entry name" value="ABATE_dom_sf"/>
</dbReference>
<dbReference type="InterPro" id="IPR021005">
    <property type="entry name" value="Znf_CGNR"/>
</dbReference>
<proteinExistence type="predicted"/>
<dbReference type="Pfam" id="PF11706">
    <property type="entry name" value="zf-CGNR"/>
    <property type="match status" value="1"/>
</dbReference>
<evidence type="ECO:0000313" key="2">
    <source>
        <dbReference type="EMBL" id="GAA4430254.1"/>
    </source>
</evidence>
<dbReference type="InterPro" id="IPR010852">
    <property type="entry name" value="ABATE"/>
</dbReference>
<accession>A0ABP8LK33</accession>
<evidence type="ECO:0000313" key="3">
    <source>
        <dbReference type="Proteomes" id="UP001500622"/>
    </source>
</evidence>
<comment type="caution">
    <text evidence="2">The sequence shown here is derived from an EMBL/GenBank/DDBJ whole genome shotgun (WGS) entry which is preliminary data.</text>
</comment>
<dbReference type="SUPFAM" id="SSF160904">
    <property type="entry name" value="Jann2411-like"/>
    <property type="match status" value="1"/>
</dbReference>
<evidence type="ECO:0000259" key="1">
    <source>
        <dbReference type="Pfam" id="PF11706"/>
    </source>
</evidence>
<sequence>MVEVPKLEMAEVIEIVNSYAAEARAAAHDEHKGYPLLAEVVGGTADAFPAVRLTELQSLAGEAYEVFVAAEAGSDVAGPVNALLAPAAPTPTCTSEGGIEWEVHKGADTLRASIAIALLDWLHTRGAERLGTCHGTRCGDAFADLSPSGRKIYCSNGCLNRHKVAEHRRRARSA</sequence>
<reference evidence="3" key="1">
    <citation type="journal article" date="2019" name="Int. J. Syst. Evol. Microbiol.">
        <title>The Global Catalogue of Microorganisms (GCM) 10K type strain sequencing project: providing services to taxonomists for standard genome sequencing and annotation.</title>
        <authorList>
            <consortium name="The Broad Institute Genomics Platform"/>
            <consortium name="The Broad Institute Genome Sequencing Center for Infectious Disease"/>
            <person name="Wu L."/>
            <person name="Ma J."/>
        </authorList>
    </citation>
    <scope>NUCLEOTIDE SEQUENCE [LARGE SCALE GENOMIC DNA]</scope>
    <source>
        <strain evidence="3">JCM 17810</strain>
    </source>
</reference>
<dbReference type="PANTHER" id="PTHR35525:SF3">
    <property type="entry name" value="BLL6575 PROTEIN"/>
    <property type="match status" value="1"/>
</dbReference>
<gene>
    <name evidence="2" type="ORF">GCM10023169_33450</name>
</gene>